<organism evidence="2 3">
    <name type="scientific">Clohesyomyces aquaticus</name>
    <dbReference type="NCBI Taxonomy" id="1231657"/>
    <lineage>
        <taxon>Eukaryota</taxon>
        <taxon>Fungi</taxon>
        <taxon>Dikarya</taxon>
        <taxon>Ascomycota</taxon>
        <taxon>Pezizomycotina</taxon>
        <taxon>Dothideomycetes</taxon>
        <taxon>Pleosporomycetidae</taxon>
        <taxon>Pleosporales</taxon>
        <taxon>Lindgomycetaceae</taxon>
        <taxon>Clohesyomyces</taxon>
    </lineage>
</organism>
<comment type="caution">
    <text evidence="2">The sequence shown here is derived from an EMBL/GenBank/DDBJ whole genome shotgun (WGS) entry which is preliminary data.</text>
</comment>
<proteinExistence type="predicted"/>
<keyword evidence="3" id="KW-1185">Reference proteome</keyword>
<reference evidence="2 3" key="1">
    <citation type="submission" date="2016-07" db="EMBL/GenBank/DDBJ databases">
        <title>Pervasive Adenine N6-methylation of Active Genes in Fungi.</title>
        <authorList>
            <consortium name="DOE Joint Genome Institute"/>
            <person name="Mondo S.J."/>
            <person name="Dannebaum R.O."/>
            <person name="Kuo R.C."/>
            <person name="Labutti K."/>
            <person name="Haridas S."/>
            <person name="Kuo A."/>
            <person name="Salamov A."/>
            <person name="Ahrendt S.R."/>
            <person name="Lipzen A."/>
            <person name="Sullivan W."/>
            <person name="Andreopoulos W.B."/>
            <person name="Clum A."/>
            <person name="Lindquist E."/>
            <person name="Daum C."/>
            <person name="Ramamoorthy G.K."/>
            <person name="Gryganskyi A."/>
            <person name="Culley D."/>
            <person name="Magnuson J.K."/>
            <person name="James T.Y."/>
            <person name="O'Malley M.A."/>
            <person name="Stajich J.E."/>
            <person name="Spatafora J.W."/>
            <person name="Visel A."/>
            <person name="Grigoriev I.V."/>
        </authorList>
    </citation>
    <scope>NUCLEOTIDE SEQUENCE [LARGE SCALE GENOMIC DNA]</scope>
    <source>
        <strain evidence="2 3">CBS 115471</strain>
    </source>
</reference>
<name>A0A1Y1ZTP1_9PLEO</name>
<accession>A0A1Y1ZTP1</accession>
<sequence length="156" mass="17704">MSNQATSPDHQSDPGEPPAKSVRFHQWQEERVIPKKYDSGRGDKWVRLTLEECLAGKFMWQIDLKTEGPLGGELATGVRNAYGIEARNELSGITFRLRAETPEFTSCFRYRAMMIKVRTDFVEADAWVSEDSERCQSIGVKALNMPALVKRKSQAH</sequence>
<evidence type="ECO:0000313" key="2">
    <source>
        <dbReference type="EMBL" id="ORY13604.1"/>
    </source>
</evidence>
<protein>
    <submittedName>
        <fullName evidence="2">Uncharacterized protein</fullName>
    </submittedName>
</protein>
<feature type="region of interest" description="Disordered" evidence="1">
    <location>
        <begin position="1"/>
        <end position="24"/>
    </location>
</feature>
<dbReference type="AlphaFoldDB" id="A0A1Y1ZTP1"/>
<gene>
    <name evidence="2" type="ORF">BCR34DRAFT_586388</name>
</gene>
<dbReference type="EMBL" id="MCFA01000040">
    <property type="protein sequence ID" value="ORY13604.1"/>
    <property type="molecule type" value="Genomic_DNA"/>
</dbReference>
<evidence type="ECO:0000313" key="3">
    <source>
        <dbReference type="Proteomes" id="UP000193144"/>
    </source>
</evidence>
<evidence type="ECO:0000256" key="1">
    <source>
        <dbReference type="SAM" id="MobiDB-lite"/>
    </source>
</evidence>
<dbReference type="Proteomes" id="UP000193144">
    <property type="component" value="Unassembled WGS sequence"/>
</dbReference>